<evidence type="ECO:0000313" key="3">
    <source>
        <dbReference type="Proteomes" id="UP001517247"/>
    </source>
</evidence>
<proteinExistence type="predicted"/>
<feature type="compositionally biased region" description="Basic and acidic residues" evidence="1">
    <location>
        <begin position="1"/>
        <end position="12"/>
    </location>
</feature>
<accession>A0ABW9J9M6</accession>
<feature type="compositionally biased region" description="Basic and acidic residues" evidence="1">
    <location>
        <begin position="24"/>
        <end position="33"/>
    </location>
</feature>
<gene>
    <name evidence="2" type="ORF">E6A44_016800</name>
</gene>
<evidence type="ECO:0000256" key="1">
    <source>
        <dbReference type="SAM" id="MobiDB-lite"/>
    </source>
</evidence>
<name>A0ABW9J9M6_9SPHI</name>
<dbReference type="RefSeq" id="WP_138724323.1">
    <property type="nucleotide sequence ID" value="NZ_SSHJ02000008.1"/>
</dbReference>
<protein>
    <submittedName>
        <fullName evidence="2">Uncharacterized protein</fullName>
    </submittedName>
</protein>
<dbReference type="EMBL" id="SSHJ02000008">
    <property type="protein sequence ID" value="MFN0257253.1"/>
    <property type="molecule type" value="Genomic_DNA"/>
</dbReference>
<evidence type="ECO:0000313" key="2">
    <source>
        <dbReference type="EMBL" id="MFN0257253.1"/>
    </source>
</evidence>
<sequence>MEYTDENLHEEQGSMQRQTQLNDKFNETEERENNSGVTGIIPVSEVKGSDADQDRNGEPSLEDIEDSGDQDDYISNEKPKRSSWNSITFDHDDFVSGLMPA</sequence>
<comment type="caution">
    <text evidence="2">The sequence shown here is derived from an EMBL/GenBank/DDBJ whole genome shotgun (WGS) entry which is preliminary data.</text>
</comment>
<dbReference type="Proteomes" id="UP001517247">
    <property type="component" value="Unassembled WGS sequence"/>
</dbReference>
<organism evidence="2 3">
    <name type="scientific">Pedobacter ureilyticus</name>
    <dbReference type="NCBI Taxonomy" id="1393051"/>
    <lineage>
        <taxon>Bacteria</taxon>
        <taxon>Pseudomonadati</taxon>
        <taxon>Bacteroidota</taxon>
        <taxon>Sphingobacteriia</taxon>
        <taxon>Sphingobacteriales</taxon>
        <taxon>Sphingobacteriaceae</taxon>
        <taxon>Pedobacter</taxon>
    </lineage>
</organism>
<keyword evidence="3" id="KW-1185">Reference proteome</keyword>
<feature type="region of interest" description="Disordered" evidence="1">
    <location>
        <begin position="1"/>
        <end position="101"/>
    </location>
</feature>
<reference evidence="2 3" key="1">
    <citation type="submission" date="2024-12" db="EMBL/GenBank/DDBJ databases">
        <authorList>
            <person name="Hu S."/>
        </authorList>
    </citation>
    <scope>NUCLEOTIDE SEQUENCE [LARGE SCALE GENOMIC DNA]</scope>
    <source>
        <strain evidence="2 3">THG-T11</strain>
    </source>
</reference>
<feature type="compositionally biased region" description="Basic and acidic residues" evidence="1">
    <location>
        <begin position="47"/>
        <end position="57"/>
    </location>
</feature>
<feature type="compositionally biased region" description="Acidic residues" evidence="1">
    <location>
        <begin position="60"/>
        <end position="74"/>
    </location>
</feature>
<feature type="compositionally biased region" description="Polar residues" evidence="1">
    <location>
        <begin position="13"/>
        <end position="23"/>
    </location>
</feature>